<sequence>MSTHALFGHKVRYVIVTLLIVAVLGGVVVPTTTYALSLAELIDLFIALEIIPADKAAAARAIIVKEQTTPSTACPFTWTRNLTLGATGADVKKLQEFLNGTEATKVAATGAGSPGNETSAFGPMTAKAVTKFQEVNATSVLAPAGLTKGTGYFGTGTRAKANALCATATVGDGTNPNPIGGSIDVPVVPTGTGLKVMKATVQPKNALLPEGAARVPFTALELSAGAVDVTVTGIVVERQGLASNDSFAGVVLLDENGTVLGNAKTLNTTNQAIVGGTFVVAKGTTKKVTVAAHMNATLDDQTGEVPSLAVIGVNTASTVDATFPIMGAQHTVNGSLAIGGLSVPTSGSLDPRTSLDKTVGTMGYVFSGVKLTANSNEDLLLKSIRWYQSESASAEDVANVKTIVDGTEYATVRDGRYYQTVFPGTGILVKEGLSKDVSVKGDIVSGSGRAIDFDIERDTDIYLVGTTYGYGVTPPAGPDADNDDDSAFRSSNNPYYDASQVSIEAGNINVSGWSQVSASNIGTSVIGEPLMGFTVEVRGEPVSVGSLTISVDNTTGTANMADLTNVVLTDANGAILAGPRDGSGTNTDDDITFSESITFPVGITNVYVKGKLGTDFVTNDTVQVSTDPSADWTSVRGENTSATITITSGTITGPVMTVRGGALTISESGLPPTQTVIAGAQGFEFARYIFDASRSSENVRLSTLPLHFANIGATRTDLTSCKLYDGATVLTTGGNIKNPAVGETPEATTFTFDNGGFVVPEGSIKTLSLKCNIKSGAVGTYQWGLDETSQEASYNGATGVETGLTIAVDMVDAVGPTMTASANGDYEVASDSSLLYRIVQAGSSEVELARFRFTAGIGEDMSVKQIALELGNTSDNSPADLMGEKVSIYNGTVKVGEAQFGGADPDKAVATLSQAITIPRGETVTVSVRGDLSTHNAISGTPGARLTVHYDGDENGLDGNYAKGVASGITIDGPTIADVESNGIRIFRTLPQVEDVTPTNAPLMAGSDLYQVKITASNGRDVGIRSLAFNVSEVGATADDYQLFGPNGAVNGTAVSVTTVLTGSIDPAASTAVVGVGTLFTDELLVGDRITVSGETRTVTAIADDTNLTVSAAFTDNADDVSPDRTTSVIRIVFDANTNDRLIQAGGYKIYRLRANTVGGLTSGNMETLAIALRSDTAYPSSVTGLMGDVTEVEANMGTEDNFVWTPFSVTSPQTGAGINSNDDWTNSYGIPGFPGVGQNLQIRVFKD</sequence>
<evidence type="ECO:0008006" key="4">
    <source>
        <dbReference type="Google" id="ProtNLM"/>
    </source>
</evidence>
<evidence type="ECO:0000313" key="2">
    <source>
        <dbReference type="EMBL" id="OGZ11290.1"/>
    </source>
</evidence>
<dbReference type="InterPro" id="IPR036366">
    <property type="entry name" value="PGBDSf"/>
</dbReference>
<organism evidence="2 3">
    <name type="scientific">Candidatus Lloydbacteria bacterium RIFCSPHIGHO2_02_FULL_51_22</name>
    <dbReference type="NCBI Taxonomy" id="1798663"/>
    <lineage>
        <taxon>Bacteria</taxon>
        <taxon>Candidatus Lloydiibacteriota</taxon>
    </lineage>
</organism>
<reference evidence="2 3" key="1">
    <citation type="journal article" date="2016" name="Nat. Commun.">
        <title>Thousands of microbial genomes shed light on interconnected biogeochemical processes in an aquifer system.</title>
        <authorList>
            <person name="Anantharaman K."/>
            <person name="Brown C.T."/>
            <person name="Hug L.A."/>
            <person name="Sharon I."/>
            <person name="Castelle C.J."/>
            <person name="Probst A.J."/>
            <person name="Thomas B.C."/>
            <person name="Singh A."/>
            <person name="Wilkins M.J."/>
            <person name="Karaoz U."/>
            <person name="Brodie E.L."/>
            <person name="Williams K.H."/>
            <person name="Hubbard S.S."/>
            <person name="Banfield J.F."/>
        </authorList>
    </citation>
    <scope>NUCLEOTIDE SEQUENCE [LARGE SCALE GENOMIC DNA]</scope>
</reference>
<dbReference type="SUPFAM" id="SSF47090">
    <property type="entry name" value="PGBD-like"/>
    <property type="match status" value="1"/>
</dbReference>
<accession>A0A1G2DEJ8</accession>
<dbReference type="Gene3D" id="1.10.101.10">
    <property type="entry name" value="PGBD-like superfamily/PGBD"/>
    <property type="match status" value="1"/>
</dbReference>
<evidence type="ECO:0000313" key="3">
    <source>
        <dbReference type="Proteomes" id="UP000178099"/>
    </source>
</evidence>
<keyword evidence="1" id="KW-1133">Transmembrane helix</keyword>
<gene>
    <name evidence="2" type="ORF">A3D67_02600</name>
</gene>
<proteinExistence type="predicted"/>
<comment type="caution">
    <text evidence="2">The sequence shown here is derived from an EMBL/GenBank/DDBJ whole genome shotgun (WGS) entry which is preliminary data.</text>
</comment>
<name>A0A1G2DEJ8_9BACT</name>
<keyword evidence="1" id="KW-0812">Transmembrane</keyword>
<dbReference type="EMBL" id="MHLN01000022">
    <property type="protein sequence ID" value="OGZ11290.1"/>
    <property type="molecule type" value="Genomic_DNA"/>
</dbReference>
<feature type="transmembrane region" description="Helical" evidence="1">
    <location>
        <begin position="12"/>
        <end position="36"/>
    </location>
</feature>
<dbReference type="Proteomes" id="UP000178099">
    <property type="component" value="Unassembled WGS sequence"/>
</dbReference>
<evidence type="ECO:0000256" key="1">
    <source>
        <dbReference type="SAM" id="Phobius"/>
    </source>
</evidence>
<keyword evidence="1" id="KW-0472">Membrane</keyword>
<protein>
    <recommendedName>
        <fullName evidence="4">Peptidoglycan binding-like domain-containing protein</fullName>
    </recommendedName>
</protein>
<dbReference type="AlphaFoldDB" id="A0A1G2DEJ8"/>
<dbReference type="InterPro" id="IPR036365">
    <property type="entry name" value="PGBD-like_sf"/>
</dbReference>